<comment type="caution">
    <text evidence="1">The sequence shown here is derived from an EMBL/GenBank/DDBJ whole genome shotgun (WGS) entry which is preliminary data.</text>
</comment>
<sequence length="136" mass="14379">MEINRRRALTIGSAAFLVLALAAGGAIAYLVLSGDDGLRYRSQAALRAALPVRAAAELSSRGLTLQSPLDCEDLPGWTKLKMRASCTGMTTDKRDVQVIGTAELETDRSFYTILVGGHPIVENAPCLGGDCRKGDG</sequence>
<dbReference type="InterPro" id="IPR006311">
    <property type="entry name" value="TAT_signal"/>
</dbReference>
<organism evidence="1 2">
    <name type="scientific">Actinomadura fibrosa</name>
    <dbReference type="NCBI Taxonomy" id="111802"/>
    <lineage>
        <taxon>Bacteria</taxon>
        <taxon>Bacillati</taxon>
        <taxon>Actinomycetota</taxon>
        <taxon>Actinomycetes</taxon>
        <taxon>Streptosporangiales</taxon>
        <taxon>Thermomonosporaceae</taxon>
        <taxon>Actinomadura</taxon>
    </lineage>
</organism>
<proteinExistence type="predicted"/>
<dbReference type="RefSeq" id="WP_131756031.1">
    <property type="nucleotide sequence ID" value="NZ_CAACUY010000011.1"/>
</dbReference>
<dbReference type="EMBL" id="JBHTGP010000033">
    <property type="protein sequence ID" value="MFD0691832.1"/>
    <property type="molecule type" value="Genomic_DNA"/>
</dbReference>
<evidence type="ECO:0000313" key="2">
    <source>
        <dbReference type="Proteomes" id="UP001597063"/>
    </source>
</evidence>
<keyword evidence="2" id="KW-1185">Reference proteome</keyword>
<gene>
    <name evidence="1" type="ORF">ACFQZM_45590</name>
</gene>
<protein>
    <recommendedName>
        <fullName evidence="3">DUF4333 domain-containing protein</fullName>
    </recommendedName>
</protein>
<evidence type="ECO:0000313" key="1">
    <source>
        <dbReference type="EMBL" id="MFD0691832.1"/>
    </source>
</evidence>
<dbReference type="PROSITE" id="PS51318">
    <property type="entry name" value="TAT"/>
    <property type="match status" value="1"/>
</dbReference>
<dbReference type="Proteomes" id="UP001597063">
    <property type="component" value="Unassembled WGS sequence"/>
</dbReference>
<accession>A0ABW2XZS5</accession>
<name>A0ABW2XZS5_9ACTN</name>
<reference evidence="2" key="1">
    <citation type="journal article" date="2019" name="Int. J. Syst. Evol. Microbiol.">
        <title>The Global Catalogue of Microorganisms (GCM) 10K type strain sequencing project: providing services to taxonomists for standard genome sequencing and annotation.</title>
        <authorList>
            <consortium name="The Broad Institute Genomics Platform"/>
            <consortium name="The Broad Institute Genome Sequencing Center for Infectious Disease"/>
            <person name="Wu L."/>
            <person name="Ma J."/>
        </authorList>
    </citation>
    <scope>NUCLEOTIDE SEQUENCE [LARGE SCALE GENOMIC DNA]</scope>
    <source>
        <strain evidence="2">JCM 9371</strain>
    </source>
</reference>
<evidence type="ECO:0008006" key="3">
    <source>
        <dbReference type="Google" id="ProtNLM"/>
    </source>
</evidence>